<name>A0ACC1U7Q0_9AGAR</name>
<proteinExistence type="predicted"/>
<dbReference type="Proteomes" id="UP001163835">
    <property type="component" value="Unassembled WGS sequence"/>
</dbReference>
<dbReference type="EMBL" id="MU795011">
    <property type="protein sequence ID" value="KAJ3812838.1"/>
    <property type="molecule type" value="Genomic_DNA"/>
</dbReference>
<gene>
    <name evidence="1" type="ORF">F5876DRAFT_74490</name>
</gene>
<keyword evidence="2" id="KW-1185">Reference proteome</keyword>
<organism evidence="1 2">
    <name type="scientific">Lentinula aff. lateritia</name>
    <dbReference type="NCBI Taxonomy" id="2804960"/>
    <lineage>
        <taxon>Eukaryota</taxon>
        <taxon>Fungi</taxon>
        <taxon>Dikarya</taxon>
        <taxon>Basidiomycota</taxon>
        <taxon>Agaricomycotina</taxon>
        <taxon>Agaricomycetes</taxon>
        <taxon>Agaricomycetidae</taxon>
        <taxon>Agaricales</taxon>
        <taxon>Marasmiineae</taxon>
        <taxon>Omphalotaceae</taxon>
        <taxon>Lentinula</taxon>
    </lineage>
</organism>
<evidence type="ECO:0000313" key="2">
    <source>
        <dbReference type="Proteomes" id="UP001163835"/>
    </source>
</evidence>
<accession>A0ACC1U7Q0</accession>
<reference evidence="1" key="1">
    <citation type="submission" date="2022-09" db="EMBL/GenBank/DDBJ databases">
        <title>A Global Phylogenomic Analysis of the Shiitake Genus Lentinula.</title>
        <authorList>
            <consortium name="DOE Joint Genome Institute"/>
            <person name="Sierra-Patev S."/>
            <person name="Min B."/>
            <person name="Naranjo-Ortiz M."/>
            <person name="Looney B."/>
            <person name="Konkel Z."/>
            <person name="Slot J.C."/>
            <person name="Sakamoto Y."/>
            <person name="Steenwyk J.L."/>
            <person name="Rokas A."/>
            <person name="Carro J."/>
            <person name="Camarero S."/>
            <person name="Ferreira P."/>
            <person name="Molpeceres G."/>
            <person name="Ruiz-Duenas F.J."/>
            <person name="Serrano A."/>
            <person name="Henrissat B."/>
            <person name="Drula E."/>
            <person name="Hughes K.W."/>
            <person name="Mata J.L."/>
            <person name="Ishikawa N.K."/>
            <person name="Vargas-Isla R."/>
            <person name="Ushijima S."/>
            <person name="Smith C.A."/>
            <person name="Ahrendt S."/>
            <person name="Andreopoulos W."/>
            <person name="He G."/>
            <person name="Labutti K."/>
            <person name="Lipzen A."/>
            <person name="Ng V."/>
            <person name="Riley R."/>
            <person name="Sandor L."/>
            <person name="Barry K."/>
            <person name="Martinez A.T."/>
            <person name="Xiao Y."/>
            <person name="Gibbons J.G."/>
            <person name="Terashima K."/>
            <person name="Grigoriev I.V."/>
            <person name="Hibbett D.S."/>
        </authorList>
    </citation>
    <scope>NUCLEOTIDE SEQUENCE</scope>
    <source>
        <strain evidence="1">TMI1499</strain>
    </source>
</reference>
<sequence length="293" mass="31748">MPSPSKSTRPSPPSLTAASSSPVSHEEGGVPLTEDEEDVDQLAFTLDSPSRPQLEFFKKVFNTGKPLAGYSSDDPLWLLLSSLVVPCTNCLKTCSLGKILRFRYFARKCNQDLAYSRRFLESHGTPAQKASWTIPVDLWHWYDALLHERTSSTTALMELNMLDDSDALDRDHQELSQFLDTQRQETIAASKQKHASSPVRPGGATSSEAPAKTSHKRHRHLSPPSSLPSVPPVASTTSLPSPSHAPVMAVDSDPLVDAGIWKLLVPVDHPGLVQGPTGLVCLAAVAEQRAGAD</sequence>
<protein>
    <submittedName>
        <fullName evidence="1">Uncharacterized protein</fullName>
    </submittedName>
</protein>
<comment type="caution">
    <text evidence="1">The sequence shown here is derived from an EMBL/GenBank/DDBJ whole genome shotgun (WGS) entry which is preliminary data.</text>
</comment>
<evidence type="ECO:0000313" key="1">
    <source>
        <dbReference type="EMBL" id="KAJ3812838.1"/>
    </source>
</evidence>